<dbReference type="GO" id="GO:0005199">
    <property type="term" value="F:structural constituent of cell wall"/>
    <property type="evidence" value="ECO:0007669"/>
    <property type="project" value="InterPro"/>
</dbReference>
<dbReference type="InterPro" id="IPR038843">
    <property type="entry name" value="Sed1/Spi1"/>
</dbReference>
<feature type="region of interest" description="Disordered" evidence="1">
    <location>
        <begin position="81"/>
        <end position="132"/>
    </location>
</feature>
<accession>A0A9P4Z331</accession>
<dbReference type="PANTHER" id="PTHR35523">
    <property type="entry name" value="CELL WALL PROTEIN SED1"/>
    <property type="match status" value="1"/>
</dbReference>
<feature type="signal peptide" evidence="2">
    <location>
        <begin position="1"/>
        <end position="17"/>
    </location>
</feature>
<comment type="caution">
    <text evidence="3">The sequence shown here is derived from an EMBL/GenBank/DDBJ whole genome shotgun (WGS) entry which is preliminary data.</text>
</comment>
<feature type="compositionally biased region" description="Low complexity" evidence="1">
    <location>
        <begin position="93"/>
        <end position="106"/>
    </location>
</feature>
<feature type="compositionally biased region" description="Pro residues" evidence="1">
    <location>
        <begin position="83"/>
        <end position="92"/>
    </location>
</feature>
<evidence type="ECO:0000256" key="2">
    <source>
        <dbReference type="SAM" id="SignalP"/>
    </source>
</evidence>
<name>A0A9P4Z331_9HYPO</name>
<evidence type="ECO:0000313" key="3">
    <source>
        <dbReference type="EMBL" id="KAF4126534.1"/>
    </source>
</evidence>
<dbReference type="AlphaFoldDB" id="A0A9P4Z331"/>
<dbReference type="OrthoDB" id="4094614at2759"/>
<keyword evidence="2" id="KW-0732">Signal</keyword>
<dbReference type="GO" id="GO:0031505">
    <property type="term" value="P:fungal-type cell wall organization"/>
    <property type="evidence" value="ECO:0007669"/>
    <property type="project" value="InterPro"/>
</dbReference>
<dbReference type="GeneID" id="55966500"/>
<dbReference type="PANTHER" id="PTHR35523:SF1">
    <property type="entry name" value="CELL WALL PROTEIN SED1"/>
    <property type="match status" value="1"/>
</dbReference>
<dbReference type="GO" id="GO:0009277">
    <property type="term" value="C:fungal-type cell wall"/>
    <property type="evidence" value="ECO:0007669"/>
    <property type="project" value="TreeGrafter"/>
</dbReference>
<sequence>MLFNSVITAGLVGLASAAAAVPQVEDLARRGNDTAVIATKVITEYTTFCPGPTTVSRGTKTWTVTEATTLTFTDCDCEATPTPAHPGPPGNPGLPVTPGVPVTPGFPGTPPPAVPTYPAGTPGPSGVPPGPSGVPPVAGASGHGMDTLVLGLAGVVAIGALAL</sequence>
<evidence type="ECO:0000313" key="4">
    <source>
        <dbReference type="Proteomes" id="UP000749293"/>
    </source>
</evidence>
<evidence type="ECO:0000256" key="1">
    <source>
        <dbReference type="SAM" id="MobiDB-lite"/>
    </source>
</evidence>
<keyword evidence="4" id="KW-1185">Reference proteome</keyword>
<reference evidence="3" key="1">
    <citation type="submission" date="2020-03" db="EMBL/GenBank/DDBJ databases">
        <title>Site-based positive gene gene selection in Geosmithia morbida across the United States reveals a broad range of putative effectors and factors for local host and environmental adapation.</title>
        <authorList>
            <person name="Onufrak A."/>
            <person name="Murdoch R.W."/>
            <person name="Gazis R."/>
            <person name="Huff M."/>
            <person name="Staton M."/>
            <person name="Klingeman W."/>
            <person name="Hadziabdic D."/>
        </authorList>
    </citation>
    <scope>NUCLEOTIDE SEQUENCE</scope>
    <source>
        <strain evidence="3">1262</strain>
    </source>
</reference>
<dbReference type="RefSeq" id="XP_035325186.1">
    <property type="nucleotide sequence ID" value="XM_035462256.1"/>
</dbReference>
<proteinExistence type="predicted"/>
<gene>
    <name evidence="3" type="ORF">GMORB2_0270</name>
</gene>
<dbReference type="EMBL" id="JAANYQ010000001">
    <property type="protein sequence ID" value="KAF4126534.1"/>
    <property type="molecule type" value="Genomic_DNA"/>
</dbReference>
<organism evidence="3 4">
    <name type="scientific">Geosmithia morbida</name>
    <dbReference type="NCBI Taxonomy" id="1094350"/>
    <lineage>
        <taxon>Eukaryota</taxon>
        <taxon>Fungi</taxon>
        <taxon>Dikarya</taxon>
        <taxon>Ascomycota</taxon>
        <taxon>Pezizomycotina</taxon>
        <taxon>Sordariomycetes</taxon>
        <taxon>Hypocreomycetidae</taxon>
        <taxon>Hypocreales</taxon>
        <taxon>Bionectriaceae</taxon>
        <taxon>Geosmithia</taxon>
    </lineage>
</organism>
<protein>
    <submittedName>
        <fullName evidence="3">Uncharacterized protein</fullName>
    </submittedName>
</protein>
<feature type="chain" id="PRO_5040388285" evidence="2">
    <location>
        <begin position="18"/>
        <end position="163"/>
    </location>
</feature>
<dbReference type="Proteomes" id="UP000749293">
    <property type="component" value="Unassembled WGS sequence"/>
</dbReference>